<protein>
    <submittedName>
        <fullName evidence="1">Uncharacterized protein</fullName>
    </submittedName>
</protein>
<dbReference type="EMBL" id="CAJOBD010004014">
    <property type="protein sequence ID" value="CAF3976541.1"/>
    <property type="molecule type" value="Genomic_DNA"/>
</dbReference>
<name>A0A815IGZ1_9BILA</name>
<evidence type="ECO:0000313" key="2">
    <source>
        <dbReference type="EMBL" id="CAF3976541.1"/>
    </source>
</evidence>
<accession>A0A815IGZ1</accession>
<evidence type="ECO:0000313" key="3">
    <source>
        <dbReference type="Proteomes" id="UP000663864"/>
    </source>
</evidence>
<gene>
    <name evidence="2" type="ORF">JBS370_LOCUS24936</name>
    <name evidence="1" type="ORF">ZHD862_LOCUS31441</name>
</gene>
<evidence type="ECO:0000313" key="1">
    <source>
        <dbReference type="EMBL" id="CAF1368087.1"/>
    </source>
</evidence>
<comment type="caution">
    <text evidence="1">The sequence shown here is derived from an EMBL/GenBank/DDBJ whole genome shotgun (WGS) entry which is preliminary data.</text>
</comment>
<proteinExistence type="predicted"/>
<dbReference type="Proteomes" id="UP000663836">
    <property type="component" value="Unassembled WGS sequence"/>
</dbReference>
<reference evidence="1" key="1">
    <citation type="submission" date="2021-02" db="EMBL/GenBank/DDBJ databases">
        <authorList>
            <person name="Nowell W R."/>
        </authorList>
    </citation>
    <scope>NUCLEOTIDE SEQUENCE</scope>
</reference>
<dbReference type="AlphaFoldDB" id="A0A815IGZ1"/>
<sequence length="582" mass="68852">MSESSQNESLNEYLECLHIDSNECDEENDESESNPESFNAQIYSLQKQIISSMEIQTRSNPSIIDLLPETEPFTSSIVTTNEINYIPKTLSLMNRSDRRWTIVPILPPLTTTEILTSISPVSLTVDDLLLANVPINLLSAKQIYRREHSCDDLITYENSHHSLKTKEDTYLLYELFLCLNTQWRVPVVLLVYNYERMLSAMEYFALEDFVKRIPTIKWSLDEWKWALEFYLQMDVDCFYMKTCSFRQSRPRTFLEDGHRIQEEEEGLFCMKQPQACYGMKRCENQHCLFCYRHHRTTRFNLLSLKYMDEQIHTFVNQYQVYLNCNVSCSSENVIYTLTCPCEKYDYIGRTSGAFYKRLYYHRIQCSRIIREFLLGEQIVLRFRSAAAAVAALTNNTDKIIKNDAMDLYRHIAHCSVALQLFLTFHFIYWCLVPMSKEQADIDDTINQQRSSFLLRHFTEEKFNQSHETNDTRSDEMVYWCMSHLPNPPQNYRFSQRQKQEQYYFFKAKVDLWPLSQYLDIYNASIVLAVPENASSLFLHYVQALLVTHAECKLNTINPQFPSHFDRTSDPWWCKELQRPIDL</sequence>
<dbReference type="Proteomes" id="UP000663864">
    <property type="component" value="Unassembled WGS sequence"/>
</dbReference>
<dbReference type="EMBL" id="CAJNOT010003164">
    <property type="protein sequence ID" value="CAF1368087.1"/>
    <property type="molecule type" value="Genomic_DNA"/>
</dbReference>
<organism evidence="1 3">
    <name type="scientific">Rotaria sordida</name>
    <dbReference type="NCBI Taxonomy" id="392033"/>
    <lineage>
        <taxon>Eukaryota</taxon>
        <taxon>Metazoa</taxon>
        <taxon>Spiralia</taxon>
        <taxon>Gnathifera</taxon>
        <taxon>Rotifera</taxon>
        <taxon>Eurotatoria</taxon>
        <taxon>Bdelloidea</taxon>
        <taxon>Philodinida</taxon>
        <taxon>Philodinidae</taxon>
        <taxon>Rotaria</taxon>
    </lineage>
</organism>